<proteinExistence type="predicted"/>
<dbReference type="GeneID" id="67177570"/>
<keyword evidence="1" id="KW-0812">Transmembrane</keyword>
<keyword evidence="1" id="KW-1133">Transmembrane helix</keyword>
<dbReference type="Proteomes" id="UP000826254">
    <property type="component" value="Chromosome"/>
</dbReference>
<dbReference type="RefSeq" id="WP_222608390.1">
    <property type="nucleotide sequence ID" value="NZ_CP081958.1"/>
</dbReference>
<accession>A0A8T8WFI1</accession>
<evidence type="ECO:0000313" key="3">
    <source>
        <dbReference type="Proteomes" id="UP000826254"/>
    </source>
</evidence>
<dbReference type="AlphaFoldDB" id="A0A8T8WFI1"/>
<organism evidence="2 3">
    <name type="scientific">Halobaculum magnesiiphilum</name>
    <dbReference type="NCBI Taxonomy" id="1017351"/>
    <lineage>
        <taxon>Archaea</taxon>
        <taxon>Methanobacteriati</taxon>
        <taxon>Methanobacteriota</taxon>
        <taxon>Stenosarchaea group</taxon>
        <taxon>Halobacteria</taxon>
        <taxon>Halobacteriales</taxon>
        <taxon>Haloferacaceae</taxon>
        <taxon>Halobaculum</taxon>
    </lineage>
</organism>
<feature type="transmembrane region" description="Helical" evidence="1">
    <location>
        <begin position="12"/>
        <end position="32"/>
    </location>
</feature>
<evidence type="ECO:0000256" key="1">
    <source>
        <dbReference type="SAM" id="Phobius"/>
    </source>
</evidence>
<name>A0A8T8WFI1_9EURY</name>
<sequence>MGEVRYRASRPETLALALLLSALGAALTFVWIQGGGRYPAALPTPGWVPAALTLVAGVALSSLRLELTSAVAVIILVLPLSYVGYMGLVLSPQLLAGWAVNDLLLLFTYGAGGQGFLAWLVSFPMVFVAGFGTHLVADELYNG</sequence>
<gene>
    <name evidence="2" type="ORF">K6T50_05470</name>
</gene>
<keyword evidence="3" id="KW-1185">Reference proteome</keyword>
<feature type="transmembrane region" description="Helical" evidence="1">
    <location>
        <begin position="116"/>
        <end position="137"/>
    </location>
</feature>
<protein>
    <submittedName>
        <fullName evidence="2">Uncharacterized protein</fullName>
    </submittedName>
</protein>
<dbReference type="KEGG" id="hmp:K6T50_05470"/>
<reference evidence="2 3" key="1">
    <citation type="journal article" date="2021" name="Int. J. Syst. Evol. Microbiol.">
        <title>Halobaculum halophilum sp. nov. and Halobaculum salinum sp. nov., isolated from salt lake and saline soil.</title>
        <authorList>
            <person name="Cui H.L."/>
            <person name="Shi X.W."/>
            <person name="Yin X.M."/>
            <person name="Yang X.Y."/>
            <person name="Hou J."/>
            <person name="Zhu L."/>
        </authorList>
    </citation>
    <scope>NUCLEOTIDE SEQUENCE [LARGE SCALE GENOMIC DNA]</scope>
    <source>
        <strain evidence="2 3">NBRC 109044</strain>
    </source>
</reference>
<feature type="transmembrane region" description="Helical" evidence="1">
    <location>
        <begin position="70"/>
        <end position="96"/>
    </location>
</feature>
<evidence type="ECO:0000313" key="2">
    <source>
        <dbReference type="EMBL" id="QZP38590.1"/>
    </source>
</evidence>
<keyword evidence="1" id="KW-0472">Membrane</keyword>
<dbReference type="EMBL" id="CP081958">
    <property type="protein sequence ID" value="QZP38590.1"/>
    <property type="molecule type" value="Genomic_DNA"/>
</dbReference>
<feature type="transmembrane region" description="Helical" evidence="1">
    <location>
        <begin position="44"/>
        <end position="63"/>
    </location>
</feature>